<feature type="region of interest" description="Disordered" evidence="22">
    <location>
        <begin position="2414"/>
        <end position="2446"/>
    </location>
</feature>
<keyword evidence="7" id="KW-0677">Repeat</keyword>
<evidence type="ECO:0000313" key="25">
    <source>
        <dbReference type="EMBL" id="JAN27607.1"/>
    </source>
</evidence>
<evidence type="ECO:0000256" key="4">
    <source>
        <dbReference type="ARBA" id="ARBA00022448"/>
    </source>
</evidence>
<evidence type="ECO:0000256" key="1">
    <source>
        <dbReference type="ARBA" id="ARBA00001947"/>
    </source>
</evidence>
<feature type="compositionally biased region" description="Acidic residues" evidence="22">
    <location>
        <begin position="2624"/>
        <end position="2650"/>
    </location>
</feature>
<dbReference type="GO" id="GO:0005096">
    <property type="term" value="F:GTPase activator activity"/>
    <property type="evidence" value="ECO:0007669"/>
    <property type="project" value="TreeGrafter"/>
</dbReference>
<dbReference type="EMBL" id="GDIQ01067130">
    <property type="protein sequence ID" value="JAN27607.1"/>
    <property type="molecule type" value="Transcribed_RNA"/>
</dbReference>
<dbReference type="GO" id="GO:0003677">
    <property type="term" value="F:DNA binding"/>
    <property type="evidence" value="ECO:0007669"/>
    <property type="project" value="UniProtKB-KW"/>
</dbReference>
<keyword evidence="16" id="KW-0539">Nucleus</keyword>
<dbReference type="Gene3D" id="1.25.40.10">
    <property type="entry name" value="Tetratricopeptide repeat domain"/>
    <property type="match status" value="1"/>
</dbReference>
<keyword evidence="4" id="KW-0813">Transport</keyword>
<dbReference type="SMART" id="SM00547">
    <property type="entry name" value="ZnF_RBZ"/>
    <property type="match status" value="3"/>
</dbReference>
<feature type="compositionally biased region" description="Polar residues" evidence="22">
    <location>
        <begin position="1598"/>
        <end position="1624"/>
    </location>
</feature>
<evidence type="ECO:0000256" key="15">
    <source>
        <dbReference type="ARBA" id="ARBA00023136"/>
    </source>
</evidence>
<sequence>MLRSKRDVDKHVQDLLKKVSNENERKLLGFNFAKSYHQIGEHKLAKQHLAAYLAVKECSAPGHRLAGQIAEALGEKEAAVRSYRRSYDLDSSQRDLVFKICSLICELPASPANRDLQQCWLERAEALQPQHSVVFELKQRLMLSSQTKGVVEDQLKNEMLSKPGDMKLRIHLLKLYLDSNRIKEAYDHMLKIESLQVFSQELDWYNCALNVLEAYKKLLDHKVGPDFYLYYLNVMDRLSFLKISRVGKGHKSALSIAEVLPTLQSLDVTLQLAKENGVQRDVLIHFTCQMYFQVGLVVLLKALAGLEDEHLALSYAATLFTIAYNQGTTGTSNQFGDKKIVDSIVMSARNRQSQCGHCIVAWESKEGRKWVVDTVKKWDNPDGRRRMFETAFGGGSSRPYFGEQFQFPREQLELPSFADLLELDKTAILLSSSDLHPVVWLGLRYFTMHRRLDETDFASDLSQILSSSRFMRDIPFAAASWNSCAPETLSALDMEAFVYASIYSTVSLEENDSKVFGTVPAALTKFLCTDQQSAWWQSAIKLISGTAKENLSELRRTLQRGLEVIRLSGNHHGIPLELVAKLARTFMARAGKSRVFPAVDVPAPISTDVMTVEQTEALEAQATRYWKIFLDMAKTGNRYTPPLTGRLFEYRTTDVDIDELITEAKLFTGYQLWRSGRREEAQRLLQSISDPYASYYQGLLFKEMAEEELRKGVTVYESRSAANVLLHKSRDAFYITLDRLRSPGMDRFHPLDQKLAEVIEKVETKLGSLTNLSVANGHSTEEEEESEEREYLTPQQVTSTPHRKGVMNMTSMRNGTSLGNRLETSVRGEARPSPERLDAQLRQMVHRQEEFNQAISNELKQIRAEVVDIKTLIQKLESHLELQAKQEVKDVRKKSAEKVSDTYDERAYEDGDVEDWEEHEEEEETDLDNLVKLQGKLKTSGPSAPHINMPLYAPPFAPATRTSYGYPPTYGAPFHPSAYQQYPGFPYAGVPGAPGPFPVTPTYGYPPGFPHWGMEQVTTPSPGSSAYLPPGGNLAAPLPQQVPAQPPASSVFSRMGTKDTSLLAATLQQPAVMPSVPTPINDVQSASDALRRAAAGYSASSTAPVPHAYQINLPAQTTPEKVVDTTLAPAIQLSTSSLLKNIPVPEFSSVTTPDKSLKATRDRKASSCSDASYAPEEEIDNYPDFKPIIPLPEEVEVKTGEEGEDVLFDQRAKLFRFADSQWKERGVGQLKLLQDPTTKKVRLLMRRDQVFKICANHYVTADIKLTEMNTSANSWIWAAMDFADGEAKLEKFAAKFKTVEISTEFKQAFEKAKAADVVKVKSDAEVATSKKESQAPVKGFGDKFAPKSGSWACSVCYVNNSQDVIKCAACETPKPGTQVSAPAATSFSQMKFGMPSATSVASTSTTGFTITPAVTTAPTSTGFSFASTHSTGTTPFSSMKFGVPTSSAATSSTAPSFTFSTSTVTAAISAPAPLPTTSLSTTTSSTTTTPIAFGTIATPSSAVTTGSGLSFGTAKPAFSSISAPASLPTTSLSTTTSSTSTTPIDFGTIATPSSAVTTGSGLSFGTAKPAFSFTLPSTTEQTVSKAPFSFSPPKLAAATTTPQTNGQSDAISKATPSTTAGVTSTSLGFSSSVFGTPKSAGENKQVFGGFSFTSNMATTGTAEKPQEEKKPEVKPSPFAGFSFSSNLTPAAAVPGKALADEKKSEEKPSPFSGFVFGGGLGGSLTKETGEKKSEPGMLFSLLAQQQPSTGFTIAPNKEFPGAGAPLFGSSTPSDKNKGNEQEGEDTEGEHYEPNVVFEPVVPLPALIEVSTGEEEENVLFSDRAFLYRYVSDTKEWKEKGRGDMKILEHKTTGRIRLLMRREQVLKICCNHFVTPQLSLKHLQTSDRTWTWSAQDFSEGELVQETFALKFKTKDQADKFMSVFDEAQKKSANFSSDKIEELKETKSLEPSSKSFGEKFKPKEGSWECQGCFLRNDPSVLKCPSCETIKPGEPTKTEQPSHKPQQPSASVQQPPSTSFGDKFKPKEGSWECQGCFSRNDAAVVKCPCCETMKPGAPVPAAAPSLTAPTSQGTPFKFGSDGGFKFGTLPSSNLPSFGTNVPAPASTGAAFGNGFNFSMRTPTVTSPSRPTASSARSPNVSVSSDNEYYEEGESDNIHFEPIIPLPEKIQVKTGEEDEEVVYCHRAKLYRLVDGEWKERGLGDVKVLKQKTTGKSRLLMRREQILKICLNHAITPDLIFKPKDEKSWLWAAQDFTEGEGKMETFVIRFRDAETSKAFMNAVKENMISTVPGVNNVIPAENADDVELVYAKEATAEQKRKAAELKLPLNFFLYEDAPPCPGCRGCEPEDDAVVTKPEVVPKFNAVSKAETPTPSNVISFSKMVDASASQLSFSSLVSSAGSGFNKPAAFSWSGTGQPIFGAGSPASQQDAKPHGGDEDKDEVPESNDPHFEPIIPLPALVEVKTGEEDEEVIFSHRAKLYRYVSETKEWKEKGVGDMKILYNKDKNTYRILLRRDQIHKLACNHWLTDEMTLKPMFTSTTAWTWFAMDFSQGELMSESFAVRFKTEDQANLFKKKFEECQAALKKGTPAEKPTIVESEVTPVVAATPAVTAAPAPDVTAALASHSEETGADEEDEGEEEETADEDQDEEEYEDVEESIMFEKRCTLSSLEGGQADKKWVLLGTGNLKIVYDDEMLCARIVVEDGNEILLCDNVIAIETELKVDGKECVWSAIDYSSEHSVHRTFRAQFSSTDAALEFQSMFVEGKQYAEKSDVHDEPDLHAIGYDHSNDDHGDYVEGKF</sequence>
<evidence type="ECO:0000256" key="13">
    <source>
        <dbReference type="ARBA" id="ARBA00023125"/>
    </source>
</evidence>
<dbReference type="GO" id="GO:0005643">
    <property type="term" value="C:nuclear pore"/>
    <property type="evidence" value="ECO:0007669"/>
    <property type="project" value="UniProtKB-SubCell"/>
</dbReference>
<dbReference type="OrthoDB" id="6356316at2759"/>
<evidence type="ECO:0000256" key="22">
    <source>
        <dbReference type="SAM" id="MobiDB-lite"/>
    </source>
</evidence>
<evidence type="ECO:0000256" key="17">
    <source>
        <dbReference type="ARBA" id="ARBA00060842"/>
    </source>
</evidence>
<feature type="region of interest" description="Disordered" evidence="22">
    <location>
        <begin position="892"/>
        <end position="923"/>
    </location>
</feature>
<dbReference type="InterPro" id="IPR045256">
    <property type="entry name" value="RanBP1_RanBD"/>
</dbReference>
<evidence type="ECO:0000256" key="3">
    <source>
        <dbReference type="ARBA" id="ARBA00004567"/>
    </source>
</evidence>
<keyword evidence="11" id="KW-0653">Protein transport</keyword>
<evidence type="ECO:0000256" key="2">
    <source>
        <dbReference type="ARBA" id="ARBA00004126"/>
    </source>
</evidence>
<dbReference type="Pfam" id="PF00641">
    <property type="entry name" value="Zn_ribbon_RanBP"/>
    <property type="match status" value="2"/>
</dbReference>
<evidence type="ECO:0000259" key="23">
    <source>
        <dbReference type="PROSITE" id="PS50196"/>
    </source>
</evidence>
<keyword evidence="25" id="KW-0436">Ligase</keyword>
<keyword evidence="13" id="KW-0238">DNA-binding</keyword>
<dbReference type="InterPro" id="IPR011993">
    <property type="entry name" value="PH-like_dom_sf"/>
</dbReference>
<keyword evidence="9" id="KW-0509">mRNA transport</keyword>
<comment type="subcellular location">
    <subcellularLocation>
        <location evidence="2">Nucleus membrane</location>
    </subcellularLocation>
    <subcellularLocation>
        <location evidence="3">Nucleus</location>
        <location evidence="3">Nuclear pore complex</location>
    </subcellularLocation>
</comment>
<dbReference type="FunFam" id="4.10.1060.10:FF:000001">
    <property type="entry name" value="Nuclear pore complex protein Nup153"/>
    <property type="match status" value="1"/>
</dbReference>
<dbReference type="InterPro" id="IPR011990">
    <property type="entry name" value="TPR-like_helical_dom_sf"/>
</dbReference>
<feature type="compositionally biased region" description="Basic and acidic residues" evidence="22">
    <location>
        <begin position="1698"/>
        <end position="1708"/>
    </location>
</feature>
<keyword evidence="5" id="KW-0597">Phosphoprotein</keyword>
<feature type="domain" description="RanBD1" evidence="23">
    <location>
        <begin position="2640"/>
        <end position="2766"/>
    </location>
</feature>
<evidence type="ECO:0000256" key="7">
    <source>
        <dbReference type="ARBA" id="ARBA00022737"/>
    </source>
</evidence>
<dbReference type="GO" id="GO:0015031">
    <property type="term" value="P:protein transport"/>
    <property type="evidence" value="ECO:0007669"/>
    <property type="project" value="UniProtKB-KW"/>
</dbReference>
<dbReference type="PROSITE" id="PS01358">
    <property type="entry name" value="ZF_RANBP2_1"/>
    <property type="match status" value="3"/>
</dbReference>
<dbReference type="InterPro" id="IPR045255">
    <property type="entry name" value="RanBP1-like"/>
</dbReference>
<name>A0A0P6F0U8_9CRUS</name>
<evidence type="ECO:0000256" key="10">
    <source>
        <dbReference type="ARBA" id="ARBA00022833"/>
    </source>
</evidence>
<feature type="compositionally biased region" description="Low complexity" evidence="22">
    <location>
        <begin position="2118"/>
        <end position="2141"/>
    </location>
</feature>
<dbReference type="GO" id="GO:0031965">
    <property type="term" value="C:nuclear membrane"/>
    <property type="evidence" value="ECO:0007669"/>
    <property type="project" value="UniProtKB-SubCell"/>
</dbReference>
<evidence type="ECO:0000256" key="8">
    <source>
        <dbReference type="ARBA" id="ARBA00022771"/>
    </source>
</evidence>
<evidence type="ECO:0000256" key="11">
    <source>
        <dbReference type="ARBA" id="ARBA00022927"/>
    </source>
</evidence>
<feature type="compositionally biased region" description="Basic and acidic residues" evidence="22">
    <location>
        <begin position="824"/>
        <end position="834"/>
    </location>
</feature>
<dbReference type="GO" id="GO:0006913">
    <property type="term" value="P:nucleocytoplasmic transport"/>
    <property type="evidence" value="ECO:0007669"/>
    <property type="project" value="InterPro"/>
</dbReference>
<dbReference type="SUPFAM" id="SSF50729">
    <property type="entry name" value="PH domain-like"/>
    <property type="match status" value="5"/>
</dbReference>
<comment type="similarity">
    <text evidence="17">Belongs to the NUP153 family.</text>
</comment>
<feature type="compositionally biased region" description="Basic and acidic residues" evidence="22">
    <location>
        <begin position="1664"/>
        <end position="1673"/>
    </location>
</feature>
<keyword evidence="6" id="KW-0479">Metal-binding</keyword>
<dbReference type="SUPFAM" id="SSF90209">
    <property type="entry name" value="Ran binding protein zinc finger-like"/>
    <property type="match status" value="2"/>
</dbReference>
<dbReference type="InterPro" id="IPR000156">
    <property type="entry name" value="Ran_bind_dom"/>
</dbReference>
<accession>A0A0P6F0U8</accession>
<keyword evidence="8 21" id="KW-0863">Zinc-finger</keyword>
<dbReference type="SUPFAM" id="SSF48452">
    <property type="entry name" value="TPR-like"/>
    <property type="match status" value="1"/>
</dbReference>
<feature type="region of interest" description="Disordered" evidence="22">
    <location>
        <begin position="1584"/>
        <end position="1624"/>
    </location>
</feature>
<dbReference type="GO" id="GO:0016874">
    <property type="term" value="F:ligase activity"/>
    <property type="evidence" value="ECO:0007669"/>
    <property type="project" value="UniProtKB-KW"/>
</dbReference>
<proteinExistence type="inferred from homology"/>
<comment type="cofactor">
    <cofactor evidence="1">
        <name>Zn(2+)</name>
        <dbReference type="ChEBI" id="CHEBI:29105"/>
    </cofactor>
</comment>
<feature type="compositionally biased region" description="Acidic residues" evidence="22">
    <location>
        <begin position="910"/>
        <end position="923"/>
    </location>
</feature>
<evidence type="ECO:0000256" key="14">
    <source>
        <dbReference type="ARBA" id="ARBA00023132"/>
    </source>
</evidence>
<dbReference type="PROSITE" id="PS50196">
    <property type="entry name" value="RANBD1"/>
    <property type="match status" value="5"/>
</dbReference>
<dbReference type="FunFam" id="4.10.1060.10:FF:000003">
    <property type="entry name" value="E3 SUMO-protein ligase RanBP2"/>
    <property type="match status" value="1"/>
</dbReference>
<dbReference type="GO" id="GO:0051028">
    <property type="term" value="P:mRNA transport"/>
    <property type="evidence" value="ECO:0007669"/>
    <property type="project" value="UniProtKB-KW"/>
</dbReference>
<dbReference type="FunFam" id="2.30.29.30:FF:000018">
    <property type="entry name" value="E3 SUMO-protein ligase RanBP2"/>
    <property type="match status" value="4"/>
</dbReference>
<dbReference type="Gene3D" id="4.10.1060.10">
    <property type="entry name" value="Zinc finger, RanBP2-type"/>
    <property type="match status" value="3"/>
</dbReference>
<feature type="region of interest" description="Disordered" evidence="22">
    <location>
        <begin position="2118"/>
        <end position="2144"/>
    </location>
</feature>
<dbReference type="InterPro" id="IPR001876">
    <property type="entry name" value="Znf_RanBP2"/>
</dbReference>
<feature type="domain" description="RanBP2-type" evidence="24">
    <location>
        <begin position="2024"/>
        <end position="2053"/>
    </location>
</feature>
<feature type="compositionally biased region" description="Polar residues" evidence="22">
    <location>
        <begin position="808"/>
        <end position="823"/>
    </location>
</feature>
<feature type="region of interest" description="Disordered" evidence="22">
    <location>
        <begin position="772"/>
        <end position="834"/>
    </location>
</feature>
<keyword evidence="12" id="KW-0811">Translocation</keyword>
<reference evidence="25" key="1">
    <citation type="submission" date="2015-10" db="EMBL/GenBank/DDBJ databases">
        <title>EvidentialGene: Evidence-directed Construction of Complete mRNA Transcriptomes without Genomes.</title>
        <authorList>
            <person name="Gilbert D.G."/>
        </authorList>
    </citation>
    <scope>NUCLEOTIDE SEQUENCE</scope>
</reference>
<dbReference type="CDD" id="cd13179">
    <property type="entry name" value="RanBD_RanBP1"/>
    <property type="match status" value="1"/>
</dbReference>
<dbReference type="PANTHER" id="PTHR23138">
    <property type="entry name" value="RAN BINDING PROTEIN"/>
    <property type="match status" value="1"/>
</dbReference>
<evidence type="ECO:0000259" key="24">
    <source>
        <dbReference type="PROSITE" id="PS50199"/>
    </source>
</evidence>
<feature type="region of interest" description="Disordered" evidence="22">
    <location>
        <begin position="1657"/>
        <end position="1681"/>
    </location>
</feature>
<dbReference type="GO" id="GO:0008270">
    <property type="term" value="F:zinc ion binding"/>
    <property type="evidence" value="ECO:0007669"/>
    <property type="project" value="UniProtKB-KW"/>
</dbReference>
<evidence type="ECO:0000256" key="18">
    <source>
        <dbReference type="ARBA" id="ARBA00068609"/>
    </source>
</evidence>
<feature type="compositionally biased region" description="Basic and acidic residues" evidence="22">
    <location>
        <begin position="892"/>
        <end position="909"/>
    </location>
</feature>
<dbReference type="SMART" id="SM00160">
    <property type="entry name" value="RanBD"/>
    <property type="match status" value="4"/>
</dbReference>
<feature type="compositionally biased region" description="Low complexity" evidence="22">
    <location>
        <begin position="2002"/>
        <end position="2016"/>
    </location>
</feature>
<dbReference type="Pfam" id="PF00638">
    <property type="entry name" value="Ran_BP1"/>
    <property type="match status" value="4"/>
</dbReference>
<keyword evidence="15" id="KW-0472">Membrane</keyword>
<keyword evidence="14" id="KW-0906">Nuclear pore complex</keyword>
<evidence type="ECO:0000256" key="9">
    <source>
        <dbReference type="ARBA" id="ARBA00022816"/>
    </source>
</evidence>
<evidence type="ECO:0000256" key="12">
    <source>
        <dbReference type="ARBA" id="ARBA00023010"/>
    </source>
</evidence>
<feature type="region of interest" description="Disordered" evidence="22">
    <location>
        <begin position="1990"/>
        <end position="2023"/>
    </location>
</feature>
<feature type="domain" description="RanBP2-type" evidence="24">
    <location>
        <begin position="1961"/>
        <end position="1990"/>
    </location>
</feature>
<keyword evidence="10" id="KW-0862">Zinc</keyword>
<dbReference type="GO" id="GO:0005737">
    <property type="term" value="C:cytoplasm"/>
    <property type="evidence" value="ECO:0007669"/>
    <property type="project" value="TreeGrafter"/>
</dbReference>
<dbReference type="InterPro" id="IPR036443">
    <property type="entry name" value="Znf_RanBP2_sf"/>
</dbReference>
<dbReference type="EMBL" id="GDIQ01067132">
    <property type="protein sequence ID" value="JAN27605.1"/>
    <property type="molecule type" value="Transcribed_RNA"/>
</dbReference>
<feature type="domain" description="RanBP2-type" evidence="24">
    <location>
        <begin position="1347"/>
        <end position="1376"/>
    </location>
</feature>
<dbReference type="Gene3D" id="2.30.29.30">
    <property type="entry name" value="Pleckstrin-homology domain (PH domain)/Phosphotyrosine-binding domain (PTB)"/>
    <property type="match status" value="5"/>
</dbReference>
<evidence type="ECO:0000256" key="6">
    <source>
        <dbReference type="ARBA" id="ARBA00022723"/>
    </source>
</evidence>
<feature type="domain" description="RanBD1" evidence="23">
    <location>
        <begin position="1184"/>
        <end position="1313"/>
    </location>
</feature>
<evidence type="ECO:0000256" key="21">
    <source>
        <dbReference type="PROSITE-ProRule" id="PRU00322"/>
    </source>
</evidence>
<evidence type="ECO:0000256" key="19">
    <source>
        <dbReference type="ARBA" id="ARBA00078197"/>
    </source>
</evidence>
<feature type="region of interest" description="Disordered" evidence="22">
    <location>
        <begin position="2617"/>
        <end position="2650"/>
    </location>
</feature>
<dbReference type="FunFam" id="1.25.40.10:FF:000582">
    <property type="entry name" value="E3 SUMO-protein ligase RanBP2"/>
    <property type="match status" value="1"/>
</dbReference>
<evidence type="ECO:0000256" key="5">
    <source>
        <dbReference type="ARBA" id="ARBA00022553"/>
    </source>
</evidence>
<dbReference type="PANTHER" id="PTHR23138:SF87">
    <property type="entry name" value="E3 SUMO-PROTEIN LIGASE RANBP2"/>
    <property type="match status" value="1"/>
</dbReference>
<feature type="region of interest" description="Disordered" evidence="22">
    <location>
        <begin position="1696"/>
        <end position="1732"/>
    </location>
</feature>
<protein>
    <recommendedName>
        <fullName evidence="18">Nuclear pore complex protein Nup153</fullName>
    </recommendedName>
    <alternativeName>
        <fullName evidence="20">153 kDa nucleoporin</fullName>
    </alternativeName>
    <alternativeName>
        <fullName evidence="19">Nucleoporin Nup153</fullName>
    </alternativeName>
</protein>
<feature type="domain" description="RanBD1" evidence="23">
    <location>
        <begin position="2445"/>
        <end position="2581"/>
    </location>
</feature>
<feature type="domain" description="RanBD1" evidence="23">
    <location>
        <begin position="1796"/>
        <end position="1932"/>
    </location>
</feature>
<feature type="region of interest" description="Disordered" evidence="22">
    <location>
        <begin position="1942"/>
        <end position="1962"/>
    </location>
</feature>
<dbReference type="PROSITE" id="PS50199">
    <property type="entry name" value="ZF_RANBP2_2"/>
    <property type="match status" value="3"/>
</dbReference>
<feature type="region of interest" description="Disordered" evidence="22">
    <location>
        <begin position="1755"/>
        <end position="1789"/>
    </location>
</feature>
<organism evidence="25">
    <name type="scientific">Daphnia magna</name>
    <dbReference type="NCBI Taxonomy" id="35525"/>
    <lineage>
        <taxon>Eukaryota</taxon>
        <taxon>Metazoa</taxon>
        <taxon>Ecdysozoa</taxon>
        <taxon>Arthropoda</taxon>
        <taxon>Crustacea</taxon>
        <taxon>Branchiopoda</taxon>
        <taxon>Diplostraca</taxon>
        <taxon>Cladocera</taxon>
        <taxon>Anomopoda</taxon>
        <taxon>Daphniidae</taxon>
        <taxon>Daphnia</taxon>
    </lineage>
</organism>
<evidence type="ECO:0000256" key="16">
    <source>
        <dbReference type="ARBA" id="ARBA00023242"/>
    </source>
</evidence>
<feature type="domain" description="RanBD1" evidence="23">
    <location>
        <begin position="2155"/>
        <end position="2280"/>
    </location>
</feature>
<evidence type="ECO:0000256" key="20">
    <source>
        <dbReference type="ARBA" id="ARBA00079437"/>
    </source>
</evidence>